<evidence type="ECO:0000313" key="11">
    <source>
        <dbReference type="EMBL" id="EMQ95004.1"/>
    </source>
</evidence>
<keyword evidence="7" id="KW-0051">Antiviral defense</keyword>
<dbReference type="CDD" id="cd03487">
    <property type="entry name" value="RT_Bac_retron_II"/>
    <property type="match status" value="1"/>
</dbReference>
<evidence type="ECO:0000256" key="8">
    <source>
        <dbReference type="ARBA" id="ARBA00034120"/>
    </source>
</evidence>
<evidence type="ECO:0000256" key="1">
    <source>
        <dbReference type="ARBA" id="ARBA00012493"/>
    </source>
</evidence>
<comment type="catalytic activity">
    <reaction evidence="9">
        <text>DNA(n) + a 2'-deoxyribonucleoside 5'-triphosphate = DNA(n+1) + diphosphate</text>
        <dbReference type="Rhea" id="RHEA:22508"/>
        <dbReference type="Rhea" id="RHEA-COMP:17339"/>
        <dbReference type="Rhea" id="RHEA-COMP:17340"/>
        <dbReference type="ChEBI" id="CHEBI:33019"/>
        <dbReference type="ChEBI" id="CHEBI:61560"/>
        <dbReference type="ChEBI" id="CHEBI:173112"/>
        <dbReference type="EC" id="2.7.7.49"/>
    </reaction>
</comment>
<dbReference type="Proteomes" id="UP000012024">
    <property type="component" value="Unassembled WGS sequence"/>
</dbReference>
<keyword evidence="6 11" id="KW-0695">RNA-directed DNA polymerase</keyword>
<keyword evidence="4" id="KW-0479">Metal-binding</keyword>
<comment type="caution">
    <text evidence="11">The sequence shown here is derived from an EMBL/GenBank/DDBJ whole genome shotgun (WGS) entry which is preliminary data.</text>
</comment>
<keyword evidence="3" id="KW-0548">Nucleotidyltransferase</keyword>
<evidence type="ECO:0000256" key="4">
    <source>
        <dbReference type="ARBA" id="ARBA00022723"/>
    </source>
</evidence>
<comment type="similarity">
    <text evidence="8">Belongs to the bacterial reverse transcriptase family.</text>
</comment>
<dbReference type="InterPro" id="IPR043502">
    <property type="entry name" value="DNA/RNA_pol_sf"/>
</dbReference>
<dbReference type="GO" id="GO:0003964">
    <property type="term" value="F:RNA-directed DNA polymerase activity"/>
    <property type="evidence" value="ECO:0007669"/>
    <property type="project" value="UniProtKB-KW"/>
</dbReference>
<dbReference type="GeneID" id="98641316"/>
<dbReference type="InterPro" id="IPR000477">
    <property type="entry name" value="RT_dom"/>
</dbReference>
<protein>
    <recommendedName>
        <fullName evidence="1">RNA-directed DNA polymerase</fullName>
        <ecNumber evidence="1">2.7.7.49</ecNumber>
    </recommendedName>
</protein>
<evidence type="ECO:0000259" key="10">
    <source>
        <dbReference type="PROSITE" id="PS50878"/>
    </source>
</evidence>
<dbReference type="InterPro" id="IPR051083">
    <property type="entry name" value="GrpII_Intron_Splice-Mob/Def"/>
</dbReference>
<reference evidence="11 12" key="1">
    <citation type="submission" date="2012-12" db="EMBL/GenBank/DDBJ databases">
        <title>Genome assembly of Formosa sp. AK20.</title>
        <authorList>
            <person name="Kumar R."/>
            <person name="Khatri I."/>
            <person name="Vaidya B."/>
            <person name="Subramanian S."/>
            <person name="Pinnaka A."/>
        </authorList>
    </citation>
    <scope>NUCLEOTIDE SEQUENCE [LARGE SCALE GENOMIC DNA]</scope>
    <source>
        <strain evidence="11 12">AK20</strain>
    </source>
</reference>
<sequence length="346" mass="39929">MNDNKNILVKEWDAFISENIRGAKTQIAVKTYVNKLISNNTVVILDFNHLALLLGIEVDVLARITSHSESFYYDFEIPKRDGKSRNISAPYPVLLQSQRWIYKNILSKQPIHDCSKGFKKNTSIVDNAKVHLNQKILLKMDIEDFFPSIKLNRVISVFRVLGYTKKISYYLASICCYKGALPQGGVTSPSLSNIITKRLDYRLNGLASKFDLKYTRYADDFTFSGEYLPIKIIDYIKSIVSNEGFKIKDSKTKMIGSKRQKIVTGISISSGKMTIPRKTKRELRKNVHYLLKNGLSKHLEHNRINDPIYTERMIGYLHFWHSVEPNNKYVKESLKKLKDYSIQLDS</sequence>
<name>M7MZS7_9FLAO</name>
<accession>M7MZS7</accession>
<evidence type="ECO:0000256" key="9">
    <source>
        <dbReference type="ARBA" id="ARBA00048173"/>
    </source>
</evidence>
<dbReference type="PANTHER" id="PTHR34047">
    <property type="entry name" value="NUCLEAR INTRON MATURASE 1, MITOCHONDRIAL-RELATED"/>
    <property type="match status" value="1"/>
</dbReference>
<evidence type="ECO:0000256" key="7">
    <source>
        <dbReference type="ARBA" id="ARBA00023118"/>
    </source>
</evidence>
<dbReference type="NCBIfam" id="NF038233">
    <property type="entry name" value="retron_St85_RT"/>
    <property type="match status" value="1"/>
</dbReference>
<dbReference type="EC" id="2.7.7.49" evidence="1"/>
<evidence type="ECO:0000256" key="2">
    <source>
        <dbReference type="ARBA" id="ARBA00022679"/>
    </source>
</evidence>
<dbReference type="PROSITE" id="PS50878">
    <property type="entry name" value="RT_POL"/>
    <property type="match status" value="1"/>
</dbReference>
<evidence type="ECO:0000256" key="6">
    <source>
        <dbReference type="ARBA" id="ARBA00022918"/>
    </source>
</evidence>
<feature type="domain" description="Reverse transcriptase" evidence="10">
    <location>
        <begin position="58"/>
        <end position="268"/>
    </location>
</feature>
<dbReference type="PATRIC" id="fig|1137281.3.peg.1436"/>
<dbReference type="Pfam" id="PF00078">
    <property type="entry name" value="RVT_1"/>
    <property type="match status" value="1"/>
</dbReference>
<dbReference type="SUPFAM" id="SSF56672">
    <property type="entry name" value="DNA/RNA polymerases"/>
    <property type="match status" value="1"/>
</dbReference>
<dbReference type="RefSeq" id="WP_007649144.1">
    <property type="nucleotide sequence ID" value="NZ_ANLA01000010.1"/>
</dbReference>
<keyword evidence="12" id="KW-1185">Reference proteome</keyword>
<keyword evidence="5" id="KW-0460">Magnesium</keyword>
<dbReference type="InterPro" id="IPR000123">
    <property type="entry name" value="Reverse_transcriptase_msDNA"/>
</dbReference>
<dbReference type="GO" id="GO:0003723">
    <property type="term" value="F:RNA binding"/>
    <property type="evidence" value="ECO:0007669"/>
    <property type="project" value="InterPro"/>
</dbReference>
<dbReference type="AlphaFoldDB" id="M7MZS7"/>
<evidence type="ECO:0000313" key="12">
    <source>
        <dbReference type="Proteomes" id="UP000012024"/>
    </source>
</evidence>
<dbReference type="GO" id="GO:0051607">
    <property type="term" value="P:defense response to virus"/>
    <property type="evidence" value="ECO:0007669"/>
    <property type="project" value="UniProtKB-KW"/>
</dbReference>
<gene>
    <name evidence="11" type="ORF">D778_00001</name>
</gene>
<dbReference type="eggNOG" id="COG3344">
    <property type="taxonomic scope" value="Bacteria"/>
</dbReference>
<dbReference type="OrthoDB" id="9780724at2"/>
<proteinExistence type="inferred from homology"/>
<dbReference type="EMBL" id="ANLA01000010">
    <property type="protein sequence ID" value="EMQ95004.1"/>
    <property type="molecule type" value="Genomic_DNA"/>
</dbReference>
<dbReference type="PANTHER" id="PTHR34047:SF7">
    <property type="entry name" value="RNA-DIRECTED DNA POLYMERASE"/>
    <property type="match status" value="1"/>
</dbReference>
<evidence type="ECO:0000256" key="5">
    <source>
        <dbReference type="ARBA" id="ARBA00022842"/>
    </source>
</evidence>
<dbReference type="PRINTS" id="PR00866">
    <property type="entry name" value="RNADNAPOLMS"/>
</dbReference>
<dbReference type="GO" id="GO:0046872">
    <property type="term" value="F:metal ion binding"/>
    <property type="evidence" value="ECO:0007669"/>
    <property type="project" value="UniProtKB-KW"/>
</dbReference>
<organism evidence="11 12">
    <name type="scientific">Xanthomarina gelatinilytica</name>
    <dbReference type="NCBI Taxonomy" id="1137281"/>
    <lineage>
        <taxon>Bacteria</taxon>
        <taxon>Pseudomonadati</taxon>
        <taxon>Bacteroidota</taxon>
        <taxon>Flavobacteriia</taxon>
        <taxon>Flavobacteriales</taxon>
        <taxon>Flavobacteriaceae</taxon>
        <taxon>Xanthomarina</taxon>
    </lineage>
</organism>
<evidence type="ECO:0000256" key="3">
    <source>
        <dbReference type="ARBA" id="ARBA00022695"/>
    </source>
</evidence>
<keyword evidence="2" id="KW-0808">Transferase</keyword>